<organism evidence="1 2">
    <name type="scientific">Roseibium porphyridii</name>
    <dbReference type="NCBI Taxonomy" id="2866279"/>
    <lineage>
        <taxon>Bacteria</taxon>
        <taxon>Pseudomonadati</taxon>
        <taxon>Pseudomonadota</taxon>
        <taxon>Alphaproteobacteria</taxon>
        <taxon>Hyphomicrobiales</taxon>
        <taxon>Stappiaceae</taxon>
        <taxon>Roseibium</taxon>
    </lineage>
</organism>
<evidence type="ECO:0000313" key="1">
    <source>
        <dbReference type="EMBL" id="WFE88105.1"/>
    </source>
</evidence>
<protein>
    <submittedName>
        <fullName evidence="1">Uncharacterized protein</fullName>
    </submittedName>
</protein>
<accession>A0ABY8EYJ8</accession>
<gene>
    <name evidence="1" type="ORF">K1718_18290</name>
</gene>
<reference evidence="1 2" key="1">
    <citation type="submission" date="2023-03" db="EMBL/GenBank/DDBJ databases">
        <title>Roseibium porphyridii sp. nov. and Roseibium rhodosorbium sp. nov. isolated from marine algae, Porphyridium cruentum and Rhodosorus marinus, respectively.</title>
        <authorList>
            <person name="Lee M.W."/>
            <person name="Choi B.J."/>
            <person name="Lee J.K."/>
            <person name="Choi D.G."/>
            <person name="Baek J.H."/>
            <person name="Bayburt H."/>
            <person name="Kim J.M."/>
            <person name="Han D.M."/>
            <person name="Kim K.H."/>
            <person name="Jeon C.O."/>
        </authorList>
    </citation>
    <scope>NUCLEOTIDE SEQUENCE [LARGE SCALE GENOMIC DNA]</scope>
    <source>
        <strain evidence="1 2">KMA01</strain>
    </source>
</reference>
<dbReference type="Proteomes" id="UP001209803">
    <property type="component" value="Chromosome"/>
</dbReference>
<dbReference type="EMBL" id="CP120863">
    <property type="protein sequence ID" value="WFE88105.1"/>
    <property type="molecule type" value="Genomic_DNA"/>
</dbReference>
<dbReference type="RefSeq" id="WP_265681284.1">
    <property type="nucleotide sequence ID" value="NZ_CP120863.1"/>
</dbReference>
<keyword evidence="2" id="KW-1185">Reference proteome</keyword>
<sequence length="381" mass="41786">MAETDETAVPAGTQLSDCCQVLDAKLNNFIANLRREGYASADLPELVFDQFGDTLVNKPHLASIEDELIQEFHNPKKGASGRKCELDVKNSKYNGAKGTVTLLSPVINCNGIVIGIDKVGHFFQLGYTIYSRLNGSTSGVVFEHVADGAVKVFNNWLHSRTGKRYKDPRGHFAKAILTAKYPNAFKFTQKGYNQNSEMNSFGAANTGVYSQADICANNAGAQFYKDLEKSVPGQRFSFSKFVTKDWSETYNPSLYTQELAATVWPNILVMRNWKMTLFDQGKVKSQLVENCQFSGTGTRFKVSVGPAAKAMASGSFDLSTRRDSKVARQTGLVNGITLKGNIQFQGEMRQFLLNSITENKIEGTWGHGANSANGGACTIET</sequence>
<proteinExistence type="predicted"/>
<name>A0ABY8EYJ8_9HYPH</name>
<evidence type="ECO:0000313" key="2">
    <source>
        <dbReference type="Proteomes" id="UP001209803"/>
    </source>
</evidence>